<evidence type="ECO:0000256" key="4">
    <source>
        <dbReference type="ARBA" id="ARBA00022763"/>
    </source>
</evidence>
<evidence type="ECO:0000313" key="17">
    <source>
        <dbReference type="RefSeq" id="XP_022090466.1"/>
    </source>
</evidence>
<keyword evidence="4" id="KW-0227">DNA damage</keyword>
<evidence type="ECO:0000256" key="12">
    <source>
        <dbReference type="PIRSR" id="PIRSR015919-1"/>
    </source>
</evidence>
<keyword evidence="10 11" id="KW-0539">Nucleus</keyword>
<dbReference type="InterPro" id="IPR036465">
    <property type="entry name" value="vWFA_dom_sf"/>
</dbReference>
<dbReference type="InterPro" id="IPR012170">
    <property type="entry name" value="TFIIH_SSL1/p44"/>
</dbReference>
<dbReference type="GO" id="GO:0006357">
    <property type="term" value="P:regulation of transcription by RNA polymerase II"/>
    <property type="evidence" value="ECO:0007669"/>
    <property type="project" value="TreeGrafter"/>
</dbReference>
<dbReference type="PANTHER" id="PTHR12695:SF2">
    <property type="entry name" value="GENERAL TRANSCRIPTION FACTOR IIH SUBUNIT 2-RELATED"/>
    <property type="match status" value="1"/>
</dbReference>
<dbReference type="PIRSF" id="PIRSF015919">
    <property type="entry name" value="TFIIH_SSL1"/>
    <property type="match status" value="1"/>
</dbReference>
<name>A0A8B7YD38_ACAPL</name>
<evidence type="ECO:0000256" key="8">
    <source>
        <dbReference type="ARBA" id="ARBA00023163"/>
    </source>
</evidence>
<evidence type="ECO:0000313" key="16">
    <source>
        <dbReference type="Proteomes" id="UP000694845"/>
    </source>
</evidence>
<accession>A0A8B7YD38</accession>
<dbReference type="GO" id="GO:0008270">
    <property type="term" value="F:zinc ion binding"/>
    <property type="evidence" value="ECO:0007669"/>
    <property type="project" value="UniProtKB-UniRule"/>
</dbReference>
<evidence type="ECO:0000256" key="1">
    <source>
        <dbReference type="ARBA" id="ARBA00004123"/>
    </source>
</evidence>
<dbReference type="CDD" id="cd01453">
    <property type="entry name" value="vWA_transcription_factor_IIH_type"/>
    <property type="match status" value="1"/>
</dbReference>
<dbReference type="InterPro" id="IPR013087">
    <property type="entry name" value="Znf_C2H2_type"/>
</dbReference>
<evidence type="ECO:0000259" key="15">
    <source>
        <dbReference type="PROSITE" id="PS50089"/>
    </source>
</evidence>
<keyword evidence="8 11" id="KW-0804">Transcription</keyword>
<evidence type="ECO:0000256" key="3">
    <source>
        <dbReference type="ARBA" id="ARBA00022723"/>
    </source>
</evidence>
<evidence type="ECO:0000256" key="10">
    <source>
        <dbReference type="ARBA" id="ARBA00023242"/>
    </source>
</evidence>
<organism evidence="16 18">
    <name type="scientific">Acanthaster planci</name>
    <name type="common">Crown-of-thorns starfish</name>
    <dbReference type="NCBI Taxonomy" id="133434"/>
    <lineage>
        <taxon>Eukaryota</taxon>
        <taxon>Metazoa</taxon>
        <taxon>Echinodermata</taxon>
        <taxon>Eleutherozoa</taxon>
        <taxon>Asterozoa</taxon>
        <taxon>Asteroidea</taxon>
        <taxon>Valvatacea</taxon>
        <taxon>Valvatida</taxon>
        <taxon>Acanthasteridae</taxon>
        <taxon>Acanthaster</taxon>
    </lineage>
</organism>
<dbReference type="InterPro" id="IPR001841">
    <property type="entry name" value="Znf_RING"/>
</dbReference>
<keyword evidence="3 11" id="KW-0479">Metal-binding</keyword>
<dbReference type="GO" id="GO:0006289">
    <property type="term" value="P:nucleotide-excision repair"/>
    <property type="evidence" value="ECO:0007669"/>
    <property type="project" value="UniProtKB-UniRule"/>
</dbReference>
<dbReference type="SUPFAM" id="SSF57889">
    <property type="entry name" value="Cysteine-rich domain"/>
    <property type="match status" value="1"/>
</dbReference>
<dbReference type="InterPro" id="IPR046349">
    <property type="entry name" value="C1-like_sf"/>
</dbReference>
<dbReference type="PROSITE" id="PS00028">
    <property type="entry name" value="ZINC_FINGER_C2H2_1"/>
    <property type="match status" value="1"/>
</dbReference>
<comment type="subcellular location">
    <subcellularLocation>
        <location evidence="1 11">Nucleus</location>
    </subcellularLocation>
</comment>
<feature type="domain" description="RING-type" evidence="15">
    <location>
        <begin position="348"/>
        <end position="388"/>
    </location>
</feature>
<evidence type="ECO:0000256" key="14">
    <source>
        <dbReference type="SAM" id="MobiDB-lite"/>
    </source>
</evidence>
<dbReference type="Pfam" id="PF07975">
    <property type="entry name" value="C1_4"/>
    <property type="match status" value="1"/>
</dbReference>
<gene>
    <name evidence="17 18" type="primary">LOC110979183</name>
</gene>
<dbReference type="SMART" id="SM00327">
    <property type="entry name" value="VWA"/>
    <property type="match status" value="1"/>
</dbReference>
<evidence type="ECO:0000256" key="6">
    <source>
        <dbReference type="ARBA" id="ARBA00022833"/>
    </source>
</evidence>
<protein>
    <recommendedName>
        <fullName evidence="11">General transcription factor IIH subunit</fullName>
    </recommendedName>
</protein>
<dbReference type="SUPFAM" id="SSF53300">
    <property type="entry name" value="vWA-like"/>
    <property type="match status" value="1"/>
</dbReference>
<feature type="zinc finger region" description="C4-type" evidence="12">
    <location>
        <begin position="292"/>
        <end position="309"/>
    </location>
</feature>
<dbReference type="NCBIfam" id="TIGR00622">
    <property type="entry name" value="ssl1"/>
    <property type="match status" value="1"/>
</dbReference>
<dbReference type="SMART" id="SM01047">
    <property type="entry name" value="C1_4"/>
    <property type="match status" value="1"/>
</dbReference>
<dbReference type="InterPro" id="IPR007198">
    <property type="entry name" value="Ssl1-like"/>
</dbReference>
<reference evidence="17 18" key="1">
    <citation type="submission" date="2025-04" db="UniProtKB">
        <authorList>
            <consortium name="RefSeq"/>
        </authorList>
    </citation>
    <scope>IDENTIFICATION</scope>
</reference>
<dbReference type="RefSeq" id="XP_022090467.1">
    <property type="nucleotide sequence ID" value="XM_022234775.1"/>
</dbReference>
<dbReference type="AlphaFoldDB" id="A0A8B7YD38"/>
<comment type="similarity">
    <text evidence="2 11">Belongs to the GTF2H2 family.</text>
</comment>
<keyword evidence="6 11" id="KW-0862">Zinc</keyword>
<dbReference type="PANTHER" id="PTHR12695">
    <property type="entry name" value="GENERAL TRANSCRIPTION FACTOR IIH SUBUNIT 2"/>
    <property type="match status" value="1"/>
</dbReference>
<dbReference type="Gene3D" id="3.40.50.410">
    <property type="entry name" value="von Willebrand factor, type A domain"/>
    <property type="match status" value="1"/>
</dbReference>
<dbReference type="OMA" id="INWVEVP"/>
<evidence type="ECO:0000256" key="5">
    <source>
        <dbReference type="ARBA" id="ARBA00022771"/>
    </source>
</evidence>
<dbReference type="InterPro" id="IPR013083">
    <property type="entry name" value="Znf_RING/FYVE/PHD"/>
</dbReference>
<dbReference type="GeneID" id="110979183"/>
<proteinExistence type="inferred from homology"/>
<dbReference type="RefSeq" id="XP_022090466.1">
    <property type="nucleotide sequence ID" value="XM_022234774.1"/>
</dbReference>
<dbReference type="KEGG" id="aplc:110979183"/>
<keyword evidence="7 11" id="KW-0805">Transcription regulation</keyword>
<dbReference type="InterPro" id="IPR004595">
    <property type="entry name" value="TFIIH_C1-like_dom"/>
</dbReference>
<keyword evidence="9" id="KW-0234">DNA repair</keyword>
<evidence type="ECO:0000256" key="13">
    <source>
        <dbReference type="PROSITE-ProRule" id="PRU00175"/>
    </source>
</evidence>
<dbReference type="FunFam" id="3.40.50.410:FF:000015">
    <property type="entry name" value="General transcription factor IIH subunit 2"/>
    <property type="match status" value="1"/>
</dbReference>
<evidence type="ECO:0000256" key="11">
    <source>
        <dbReference type="PIRNR" id="PIRNR015919"/>
    </source>
</evidence>
<evidence type="ECO:0000313" key="18">
    <source>
        <dbReference type="RefSeq" id="XP_022090467.1"/>
    </source>
</evidence>
<sequence>MADEEHEKAYTWEGDYEKTWEALREDEHGSLQTTVDDIIHRAKRRRLLDRPPNIRLGMMRHLYVVLDLSRAMEDPDFRPSRLHCTIKLLEMFVEEYFDQNPISQIGFITTSDMRAEKLTELGGNPKRHIAALHKCKDKPCSKEPSLQNALDMAALSLRHMPSHASREILVVMGSLVTCDPGNIHLTIKALKDLNIRCSVIGLAAEIRICRKLCTLTQGTYGIPLDETHFRDLLKEHTNPPPATANTEPAPIRMGFPQHVLHTEKDKAEKPSMCMCHLDSKDHTGFSSSGYFCPQCRSKYCELPVECKVCALTLVSAPHLARSFHHLFPLADFVEVQRETFYTDHPLFCFACQSQLKDDTVFQCSTCDHLFCLDCDLFIHESLHSCPGCASTRSELSRRGSGAHHLKR</sequence>
<dbReference type="InterPro" id="IPR002035">
    <property type="entry name" value="VWF_A"/>
</dbReference>
<dbReference type="Pfam" id="PF04056">
    <property type="entry name" value="Ssl1"/>
    <property type="match status" value="1"/>
</dbReference>
<dbReference type="PROSITE" id="PS50089">
    <property type="entry name" value="ZF_RING_2"/>
    <property type="match status" value="1"/>
</dbReference>
<dbReference type="GO" id="GO:0005675">
    <property type="term" value="C:transcription factor TFIIH holo complex"/>
    <property type="evidence" value="ECO:0007669"/>
    <property type="project" value="UniProtKB-UniRule"/>
</dbReference>
<keyword evidence="16" id="KW-1185">Reference proteome</keyword>
<dbReference type="Proteomes" id="UP000694845">
    <property type="component" value="Unplaced"/>
</dbReference>
<dbReference type="GO" id="GO:0000439">
    <property type="term" value="C:transcription factor TFIIH core complex"/>
    <property type="evidence" value="ECO:0007669"/>
    <property type="project" value="InterPro"/>
</dbReference>
<evidence type="ECO:0000256" key="7">
    <source>
        <dbReference type="ARBA" id="ARBA00023015"/>
    </source>
</evidence>
<keyword evidence="5 13" id="KW-0863">Zinc-finger</keyword>
<dbReference type="GO" id="GO:0006351">
    <property type="term" value="P:DNA-templated transcription"/>
    <property type="evidence" value="ECO:0007669"/>
    <property type="project" value="InterPro"/>
</dbReference>
<dbReference type="Gene3D" id="3.30.40.10">
    <property type="entry name" value="Zinc/RING finger domain, C3HC4 (zinc finger)"/>
    <property type="match status" value="1"/>
</dbReference>
<evidence type="ECO:0000256" key="9">
    <source>
        <dbReference type="ARBA" id="ARBA00023204"/>
    </source>
</evidence>
<feature type="region of interest" description="Disordered" evidence="14">
    <location>
        <begin position="387"/>
        <end position="407"/>
    </location>
</feature>
<dbReference type="OrthoDB" id="284275at2759"/>
<evidence type="ECO:0000256" key="2">
    <source>
        <dbReference type="ARBA" id="ARBA00006092"/>
    </source>
</evidence>